<feature type="compositionally biased region" description="Polar residues" evidence="5">
    <location>
        <begin position="322"/>
        <end position="337"/>
    </location>
</feature>
<comment type="subcellular location">
    <subcellularLocation>
        <location evidence="1">Membrane</location>
        <topology evidence="1">Multi-pass membrane protein</topology>
    </subcellularLocation>
</comment>
<evidence type="ECO:0000313" key="7">
    <source>
        <dbReference type="EMBL" id="SHI49112.1"/>
    </source>
</evidence>
<dbReference type="Pfam" id="PF05128">
    <property type="entry name" value="DUF697"/>
    <property type="match status" value="1"/>
</dbReference>
<organism evidence="7 8">
    <name type="scientific">Halodesulfovibrio aestuarii</name>
    <dbReference type="NCBI Taxonomy" id="126333"/>
    <lineage>
        <taxon>Bacteria</taxon>
        <taxon>Pseudomonadati</taxon>
        <taxon>Thermodesulfobacteriota</taxon>
        <taxon>Desulfovibrionia</taxon>
        <taxon>Desulfovibrionales</taxon>
        <taxon>Desulfovibrionaceae</taxon>
        <taxon>Halodesulfovibrio</taxon>
    </lineage>
</organism>
<protein>
    <recommendedName>
        <fullName evidence="9">DUF697 domain-containing protein</fullName>
    </recommendedName>
</protein>
<evidence type="ECO:0000256" key="6">
    <source>
        <dbReference type="SAM" id="Phobius"/>
    </source>
</evidence>
<gene>
    <name evidence="7" type="ORF">SAMN05660830_00116</name>
</gene>
<proteinExistence type="predicted"/>
<comment type="caution">
    <text evidence="7">The sequence shown here is derived from an EMBL/GenBank/DDBJ whole genome shotgun (WGS) entry which is preliminary data.</text>
</comment>
<dbReference type="InterPro" id="IPR021147">
    <property type="entry name" value="DUF697"/>
</dbReference>
<feature type="transmembrane region" description="Helical" evidence="6">
    <location>
        <begin position="45"/>
        <end position="68"/>
    </location>
</feature>
<dbReference type="GO" id="GO:0016020">
    <property type="term" value="C:membrane"/>
    <property type="evidence" value="ECO:0007669"/>
    <property type="project" value="UniProtKB-SubCell"/>
</dbReference>
<accession>A0A8G2C6Q1</accession>
<evidence type="ECO:0000256" key="5">
    <source>
        <dbReference type="SAM" id="MobiDB-lite"/>
    </source>
</evidence>
<feature type="transmembrane region" description="Helical" evidence="6">
    <location>
        <begin position="7"/>
        <end position="25"/>
    </location>
</feature>
<feature type="region of interest" description="Disordered" evidence="5">
    <location>
        <begin position="479"/>
        <end position="517"/>
    </location>
</feature>
<keyword evidence="4 6" id="KW-0472">Membrane</keyword>
<dbReference type="AlphaFoldDB" id="A0A8G2C6Q1"/>
<feature type="compositionally biased region" description="Polar residues" evidence="5">
    <location>
        <begin position="487"/>
        <end position="497"/>
    </location>
</feature>
<reference evidence="7 8" key="1">
    <citation type="submission" date="2016-11" db="EMBL/GenBank/DDBJ databases">
        <authorList>
            <person name="Varghese N."/>
            <person name="Submissions S."/>
        </authorList>
    </citation>
    <scope>NUCLEOTIDE SEQUENCE [LARGE SCALE GENOMIC DNA]</scope>
    <source>
        <strain evidence="7 8">DSM 17919</strain>
    </source>
</reference>
<dbReference type="Proteomes" id="UP000184001">
    <property type="component" value="Unassembled WGS sequence"/>
</dbReference>
<evidence type="ECO:0000256" key="1">
    <source>
        <dbReference type="ARBA" id="ARBA00004141"/>
    </source>
</evidence>
<evidence type="ECO:0000256" key="3">
    <source>
        <dbReference type="ARBA" id="ARBA00022989"/>
    </source>
</evidence>
<evidence type="ECO:0000256" key="4">
    <source>
        <dbReference type="ARBA" id="ARBA00023136"/>
    </source>
</evidence>
<evidence type="ECO:0008006" key="9">
    <source>
        <dbReference type="Google" id="ProtNLM"/>
    </source>
</evidence>
<sequence>MHSKIKIILFIFCAIISIAFASLLLSGIRTIADVVAYINPAYVSVVFWSLSTLCFGVLTYFGLSLFVFPKPLIIPQDPTEEQIQEYRHAYIDRLQQNLFLKNQRCSCKTEQEIEDSITALKTEANRLIEETSKRVFVGTATAQNGKLDTLIVFALITHLIYKITKLYAQRPHMGDLISLYKNVAATAFFAGAIEDIVVEEYTQQIVGPLVATSVMGSIPGAQAVASVVTASILDGSMNALLTMRCGIIARNYMSIYTDKDLLSKKEQRRSATREAAAMFMRTSGDTISTVAQSLISGASKTVKRSMAKAWDAVRGIASSSQSDLDSATKNCSDSTSEPIKGKKEKLRTTRERVSGTTEKVMTGASNAGKVLKQTSRSAVGSVASGVVTATSAATKGVSVAATTATKGAAAAAEGAGKGLSATATTVTGGISSVASAASSVASSATNGVSVAASSTVNGILFVGKKAGTAMSNADVKVKRGVQKSGKKMSSVTVQTKKLLSHPFSKKKRKKDEPPSSE</sequence>
<name>A0A8G2C6Q1_9BACT</name>
<keyword evidence="3 6" id="KW-1133">Transmembrane helix</keyword>
<keyword evidence="2 6" id="KW-0812">Transmembrane</keyword>
<evidence type="ECO:0000313" key="8">
    <source>
        <dbReference type="Proteomes" id="UP000184001"/>
    </source>
</evidence>
<dbReference type="EMBL" id="FQZR01000002">
    <property type="protein sequence ID" value="SHI49112.1"/>
    <property type="molecule type" value="Genomic_DNA"/>
</dbReference>
<dbReference type="RefSeq" id="WP_020001255.1">
    <property type="nucleotide sequence ID" value="NZ_CP192219.1"/>
</dbReference>
<feature type="region of interest" description="Disordered" evidence="5">
    <location>
        <begin position="322"/>
        <end position="345"/>
    </location>
</feature>
<evidence type="ECO:0000256" key="2">
    <source>
        <dbReference type="ARBA" id="ARBA00022692"/>
    </source>
</evidence>